<accession>A0AAI8VNH6</accession>
<evidence type="ECO:0000313" key="2">
    <source>
        <dbReference type="EMBL" id="CAJ2508149.1"/>
    </source>
</evidence>
<dbReference type="AlphaFoldDB" id="A0AAI8VNH6"/>
<organism evidence="2 3">
    <name type="scientific">Anthostomella pinea</name>
    <dbReference type="NCBI Taxonomy" id="933095"/>
    <lineage>
        <taxon>Eukaryota</taxon>
        <taxon>Fungi</taxon>
        <taxon>Dikarya</taxon>
        <taxon>Ascomycota</taxon>
        <taxon>Pezizomycotina</taxon>
        <taxon>Sordariomycetes</taxon>
        <taxon>Xylariomycetidae</taxon>
        <taxon>Xylariales</taxon>
        <taxon>Xylariaceae</taxon>
        <taxon>Anthostomella</taxon>
    </lineage>
</organism>
<feature type="region of interest" description="Disordered" evidence="1">
    <location>
        <begin position="78"/>
        <end position="124"/>
    </location>
</feature>
<protein>
    <submittedName>
        <fullName evidence="2">Uu.00g093350.m01.CDS01</fullName>
    </submittedName>
</protein>
<gene>
    <name evidence="2" type="ORF">KHLLAP_LOCUS8617</name>
</gene>
<evidence type="ECO:0000313" key="3">
    <source>
        <dbReference type="Proteomes" id="UP001295740"/>
    </source>
</evidence>
<sequence length="310" mass="33326">MSACFDLAAADQAAAATATSGMTWETDWSREFPSLTTLNLPAWGSYTVDIAESSADPIAEPNGANPWGLYHPAAGSGLDQADVSSRPSSSSHHGSTKSRVSVEPYQLTRRKHSTPSTKTPSGGHMDTQCVLAATQIINALESSLTLSQTVDVVLKIVHQAGVGLNGLVCLQLQQHKANHRCLALFKVILSQNVQLLETTLGSLGLKKSSQTTPSSPPSQGETLEQLELINQLIAGFESGTQPKLFYDAVWAQRFVEELDFCLDTVSRVAGLIALTRAAEQTSRREFGGETSIETIKNRLEQLGIIARPHM</sequence>
<keyword evidence="3" id="KW-1185">Reference proteome</keyword>
<dbReference type="Proteomes" id="UP001295740">
    <property type="component" value="Unassembled WGS sequence"/>
</dbReference>
<name>A0AAI8VNH6_9PEZI</name>
<evidence type="ECO:0000256" key="1">
    <source>
        <dbReference type="SAM" id="MobiDB-lite"/>
    </source>
</evidence>
<comment type="caution">
    <text evidence="2">The sequence shown here is derived from an EMBL/GenBank/DDBJ whole genome shotgun (WGS) entry which is preliminary data.</text>
</comment>
<feature type="compositionally biased region" description="Low complexity" evidence="1">
    <location>
        <begin position="83"/>
        <end position="101"/>
    </location>
</feature>
<proteinExistence type="predicted"/>
<reference evidence="2" key="1">
    <citation type="submission" date="2023-10" db="EMBL/GenBank/DDBJ databases">
        <authorList>
            <person name="Hackl T."/>
        </authorList>
    </citation>
    <scope>NUCLEOTIDE SEQUENCE</scope>
</reference>
<dbReference type="EMBL" id="CAUWAG010000010">
    <property type="protein sequence ID" value="CAJ2508149.1"/>
    <property type="molecule type" value="Genomic_DNA"/>
</dbReference>